<feature type="signal peptide" evidence="1">
    <location>
        <begin position="1"/>
        <end position="25"/>
    </location>
</feature>
<dbReference type="Proteomes" id="UP000234653">
    <property type="component" value="Chromosome"/>
</dbReference>
<sequence length="170" mass="19810">MKRKALLLISLATIAFNNSIIIVNADTTNHSDEKRAEKFFKKIKNFNQKINQDILDKTVAANRTLKNKYQSTNEETLNLNRYWTTFIKKINYLKNDQLEIYVTADFKKLSQSKRSQIIEFTQQLALSQLDTFKAVSDLAYGESLAVTIFCDGNYLGRSLFMNNKEFRWKS</sequence>
<dbReference type="AlphaFoldDB" id="A0A2K9HFL8"/>
<dbReference type="RefSeq" id="WP_057740251.1">
    <property type="nucleotide sequence ID" value="NZ_AZDQ01000045.1"/>
</dbReference>
<evidence type="ECO:0008006" key="4">
    <source>
        <dbReference type="Google" id="ProtNLM"/>
    </source>
</evidence>
<keyword evidence="3" id="KW-1185">Reference proteome</keyword>
<organism evidence="2 3">
    <name type="scientific">Companilactobacillus alimentarius DSM 20249</name>
    <dbReference type="NCBI Taxonomy" id="1423720"/>
    <lineage>
        <taxon>Bacteria</taxon>
        <taxon>Bacillati</taxon>
        <taxon>Bacillota</taxon>
        <taxon>Bacilli</taxon>
        <taxon>Lactobacillales</taxon>
        <taxon>Lactobacillaceae</taxon>
        <taxon>Companilactobacillus</taxon>
    </lineage>
</organism>
<keyword evidence="1" id="KW-0732">Signal</keyword>
<reference evidence="2 3" key="1">
    <citation type="submission" date="2016-12" db="EMBL/GenBank/DDBJ databases">
        <title>The whole genome sequencing and assembly of Lactobacillus alimentarius DSM 20249T strain.</title>
        <authorList>
            <person name="Lee Y.-J."/>
            <person name="Yi H."/>
            <person name="Bahn Y.-S."/>
            <person name="Kim J.F."/>
            <person name="Lee D.-W."/>
        </authorList>
    </citation>
    <scope>NUCLEOTIDE SEQUENCE [LARGE SCALE GENOMIC DNA]</scope>
    <source>
        <strain evidence="2 3">DSM 20249</strain>
    </source>
</reference>
<name>A0A2K9HFL8_9LACO</name>
<evidence type="ECO:0000313" key="2">
    <source>
        <dbReference type="EMBL" id="AUI71349.1"/>
    </source>
</evidence>
<gene>
    <name evidence="2" type="ORF">LA20249_03680</name>
</gene>
<dbReference type="EMBL" id="CP018867">
    <property type="protein sequence ID" value="AUI71349.1"/>
    <property type="molecule type" value="Genomic_DNA"/>
</dbReference>
<evidence type="ECO:0000256" key="1">
    <source>
        <dbReference type="SAM" id="SignalP"/>
    </source>
</evidence>
<protein>
    <recommendedName>
        <fullName evidence="4">DUF5105 domain-containing protein</fullName>
    </recommendedName>
</protein>
<evidence type="ECO:0000313" key="3">
    <source>
        <dbReference type="Proteomes" id="UP000234653"/>
    </source>
</evidence>
<proteinExistence type="predicted"/>
<accession>A0A2K9HFL8</accession>
<feature type="chain" id="PRO_5014888317" description="DUF5105 domain-containing protein" evidence="1">
    <location>
        <begin position="26"/>
        <end position="170"/>
    </location>
</feature>
<dbReference type="OrthoDB" id="2325003at2"/>
<dbReference type="KEGG" id="lali:LA20249_03680"/>